<feature type="transmembrane region" description="Helical" evidence="5">
    <location>
        <begin position="6"/>
        <end position="28"/>
    </location>
</feature>
<evidence type="ECO:0000313" key="7">
    <source>
        <dbReference type="Proteomes" id="UP001221757"/>
    </source>
</evidence>
<dbReference type="GO" id="GO:0005635">
    <property type="term" value="C:nuclear envelope"/>
    <property type="evidence" value="ECO:0007669"/>
    <property type="project" value="TreeGrafter"/>
</dbReference>
<feature type="transmembrane region" description="Helical" evidence="5">
    <location>
        <begin position="124"/>
        <end position="146"/>
    </location>
</feature>
<dbReference type="Pfam" id="PF01124">
    <property type="entry name" value="MAPEG"/>
    <property type="match status" value="1"/>
</dbReference>
<dbReference type="GO" id="GO:0004364">
    <property type="term" value="F:glutathione transferase activity"/>
    <property type="evidence" value="ECO:0007669"/>
    <property type="project" value="TreeGrafter"/>
</dbReference>
<evidence type="ECO:0000256" key="4">
    <source>
        <dbReference type="ARBA" id="ARBA00023136"/>
    </source>
</evidence>
<evidence type="ECO:0000256" key="1">
    <source>
        <dbReference type="ARBA" id="ARBA00004141"/>
    </source>
</evidence>
<evidence type="ECO:0000256" key="2">
    <source>
        <dbReference type="ARBA" id="ARBA00022692"/>
    </source>
</evidence>
<dbReference type="InterPro" id="IPR050997">
    <property type="entry name" value="MAPEG"/>
</dbReference>
<dbReference type="Proteomes" id="UP001221757">
    <property type="component" value="Unassembled WGS sequence"/>
</dbReference>
<organism evidence="6 7">
    <name type="scientific">Mycena rosella</name>
    <name type="common">Pink bonnet</name>
    <name type="synonym">Agaricus rosellus</name>
    <dbReference type="NCBI Taxonomy" id="1033263"/>
    <lineage>
        <taxon>Eukaryota</taxon>
        <taxon>Fungi</taxon>
        <taxon>Dikarya</taxon>
        <taxon>Basidiomycota</taxon>
        <taxon>Agaricomycotina</taxon>
        <taxon>Agaricomycetes</taxon>
        <taxon>Agaricomycetidae</taxon>
        <taxon>Agaricales</taxon>
        <taxon>Marasmiineae</taxon>
        <taxon>Mycenaceae</taxon>
        <taxon>Mycena</taxon>
    </lineage>
</organism>
<evidence type="ECO:0000313" key="6">
    <source>
        <dbReference type="EMBL" id="KAJ7701803.1"/>
    </source>
</evidence>
<dbReference type="GO" id="GO:0016020">
    <property type="term" value="C:membrane"/>
    <property type="evidence" value="ECO:0007669"/>
    <property type="project" value="UniProtKB-SubCell"/>
</dbReference>
<dbReference type="EMBL" id="JARKIE010000016">
    <property type="protein sequence ID" value="KAJ7701803.1"/>
    <property type="molecule type" value="Genomic_DNA"/>
</dbReference>
<feature type="transmembrane region" description="Helical" evidence="5">
    <location>
        <begin position="92"/>
        <end position="112"/>
    </location>
</feature>
<keyword evidence="2 5" id="KW-0812">Transmembrane</keyword>
<comment type="caution">
    <text evidence="6">The sequence shown here is derived from an EMBL/GenBank/DDBJ whole genome shotgun (WGS) entry which is preliminary data.</text>
</comment>
<reference evidence="6" key="1">
    <citation type="submission" date="2023-03" db="EMBL/GenBank/DDBJ databases">
        <title>Massive genome expansion in bonnet fungi (Mycena s.s.) driven by repeated elements and novel gene families across ecological guilds.</title>
        <authorList>
            <consortium name="Lawrence Berkeley National Laboratory"/>
            <person name="Harder C.B."/>
            <person name="Miyauchi S."/>
            <person name="Viragh M."/>
            <person name="Kuo A."/>
            <person name="Thoen E."/>
            <person name="Andreopoulos B."/>
            <person name="Lu D."/>
            <person name="Skrede I."/>
            <person name="Drula E."/>
            <person name="Henrissat B."/>
            <person name="Morin E."/>
            <person name="Kohler A."/>
            <person name="Barry K."/>
            <person name="LaButti K."/>
            <person name="Morin E."/>
            <person name="Salamov A."/>
            <person name="Lipzen A."/>
            <person name="Mereny Z."/>
            <person name="Hegedus B."/>
            <person name="Baldrian P."/>
            <person name="Stursova M."/>
            <person name="Weitz H."/>
            <person name="Taylor A."/>
            <person name="Grigoriev I.V."/>
            <person name="Nagy L.G."/>
            <person name="Martin F."/>
            <person name="Kauserud H."/>
        </authorList>
    </citation>
    <scope>NUCLEOTIDE SEQUENCE</scope>
    <source>
        <strain evidence="6">CBHHK067</strain>
    </source>
</reference>
<dbReference type="SUPFAM" id="SSF161084">
    <property type="entry name" value="MAPEG domain-like"/>
    <property type="match status" value="1"/>
</dbReference>
<dbReference type="PANTHER" id="PTHR10250">
    <property type="entry name" value="MICROSOMAL GLUTATHIONE S-TRANSFERASE"/>
    <property type="match status" value="1"/>
</dbReference>
<dbReference type="GO" id="GO:0004602">
    <property type="term" value="F:glutathione peroxidase activity"/>
    <property type="evidence" value="ECO:0007669"/>
    <property type="project" value="TreeGrafter"/>
</dbReference>
<evidence type="ECO:0000256" key="3">
    <source>
        <dbReference type="ARBA" id="ARBA00022989"/>
    </source>
</evidence>
<dbReference type="AlphaFoldDB" id="A0AAD7DX00"/>
<dbReference type="Gene3D" id="1.20.120.550">
    <property type="entry name" value="Membrane associated eicosanoid/glutathione metabolism-like domain"/>
    <property type="match status" value="1"/>
</dbReference>
<keyword evidence="4 5" id="KW-0472">Membrane</keyword>
<proteinExistence type="predicted"/>
<keyword evidence="3 5" id="KW-1133">Transmembrane helix</keyword>
<accession>A0AAD7DX00</accession>
<dbReference type="GO" id="GO:0005783">
    <property type="term" value="C:endoplasmic reticulum"/>
    <property type="evidence" value="ECO:0007669"/>
    <property type="project" value="TreeGrafter"/>
</dbReference>
<evidence type="ECO:0000256" key="5">
    <source>
        <dbReference type="SAM" id="Phobius"/>
    </source>
</evidence>
<name>A0AAD7DX00_MYCRO</name>
<dbReference type="PANTHER" id="PTHR10250:SF26">
    <property type="entry name" value="GLUTATHIONE S-TRANSFERASE 3, MITOCHONDRIAL"/>
    <property type="match status" value="1"/>
</dbReference>
<sequence length="152" mass="16040">MSTTTLVLPAGLPYVAAALVSTAFLLTGQMITVGRARKAAGIKYPQLYADKAEMAASPAAVKFNCVQRAHQNTLENIAQVYMMTTVLGLRHPVLAAAALGAWVASRVAYTIGYASGNPATRNNIVTQVFYVPAVLTLLFGSVYSAYELVAGI</sequence>
<dbReference type="InterPro" id="IPR023352">
    <property type="entry name" value="MAPEG-like_dom_sf"/>
</dbReference>
<comment type="subcellular location">
    <subcellularLocation>
        <location evidence="1">Membrane</location>
        <topology evidence="1">Multi-pass membrane protein</topology>
    </subcellularLocation>
</comment>
<protein>
    <submittedName>
        <fullName evidence="6">Membrane-associated proteins in eicosanoid and glutathione metabolism</fullName>
    </submittedName>
</protein>
<keyword evidence="7" id="KW-1185">Reference proteome</keyword>
<dbReference type="InterPro" id="IPR001129">
    <property type="entry name" value="Membr-assoc_MAPEG"/>
</dbReference>
<gene>
    <name evidence="6" type="ORF">B0H17DRAFT_164890</name>
</gene>